<proteinExistence type="predicted"/>
<gene>
    <name evidence="1" type="ORF">QAD02_012588</name>
</gene>
<protein>
    <submittedName>
        <fullName evidence="1">Uncharacterized protein</fullName>
    </submittedName>
</protein>
<name>A0ACC2P161_9HYME</name>
<evidence type="ECO:0000313" key="1">
    <source>
        <dbReference type="EMBL" id="KAJ8676801.1"/>
    </source>
</evidence>
<accession>A0ACC2P161</accession>
<reference evidence="1" key="1">
    <citation type="submission" date="2023-04" db="EMBL/GenBank/DDBJ databases">
        <title>A chromosome-level genome assembly of the parasitoid wasp Eretmocerus hayati.</title>
        <authorList>
            <person name="Zhong Y."/>
            <person name="Liu S."/>
            <person name="Liu Y."/>
        </authorList>
    </citation>
    <scope>NUCLEOTIDE SEQUENCE</scope>
    <source>
        <strain evidence="1">ZJU_SS_LIU_2023</strain>
    </source>
</reference>
<keyword evidence="2" id="KW-1185">Reference proteome</keyword>
<dbReference type="Proteomes" id="UP001239111">
    <property type="component" value="Chromosome 2"/>
</dbReference>
<dbReference type="EMBL" id="CM056742">
    <property type="protein sequence ID" value="KAJ8676801.1"/>
    <property type="molecule type" value="Genomic_DNA"/>
</dbReference>
<comment type="caution">
    <text evidence="1">The sequence shown here is derived from an EMBL/GenBank/DDBJ whole genome shotgun (WGS) entry which is preliminary data.</text>
</comment>
<evidence type="ECO:0000313" key="2">
    <source>
        <dbReference type="Proteomes" id="UP001239111"/>
    </source>
</evidence>
<organism evidence="1 2">
    <name type="scientific">Eretmocerus hayati</name>
    <dbReference type="NCBI Taxonomy" id="131215"/>
    <lineage>
        <taxon>Eukaryota</taxon>
        <taxon>Metazoa</taxon>
        <taxon>Ecdysozoa</taxon>
        <taxon>Arthropoda</taxon>
        <taxon>Hexapoda</taxon>
        <taxon>Insecta</taxon>
        <taxon>Pterygota</taxon>
        <taxon>Neoptera</taxon>
        <taxon>Endopterygota</taxon>
        <taxon>Hymenoptera</taxon>
        <taxon>Apocrita</taxon>
        <taxon>Proctotrupomorpha</taxon>
        <taxon>Chalcidoidea</taxon>
        <taxon>Aphelinidae</taxon>
        <taxon>Aphelininae</taxon>
        <taxon>Eretmocerus</taxon>
    </lineage>
</organism>
<sequence>MVERWPNVARLIVDYAHEKSSKRNKKDVELEGRLKKWSWLPQNTQALLLLPVVFDASKVPNSKIKKDNIDRCFFDFIQFEEKKTFEMLLELSQQSLNKLVGKKESTITPRVVLHGKNVQTARPFVVLTESTYYKASDLIEAVDSCYKVIKGLYMISKFGKPIPHVWCFLEKFVYEIHDEHDGYKGVDILIGNLERIRDFKSSIVDN</sequence>